<evidence type="ECO:0000313" key="2">
    <source>
        <dbReference type="Proteomes" id="UP000316714"/>
    </source>
</evidence>
<comment type="caution">
    <text evidence="1">The sequence shown here is derived from an EMBL/GenBank/DDBJ whole genome shotgun (WGS) entry which is preliminary data.</text>
</comment>
<dbReference type="AlphaFoldDB" id="A0A5C5VJ45"/>
<dbReference type="EMBL" id="SIHJ01000001">
    <property type="protein sequence ID" value="TWT37987.1"/>
    <property type="molecule type" value="Genomic_DNA"/>
</dbReference>
<proteinExistence type="predicted"/>
<organism evidence="1 2">
    <name type="scientific">Posidoniimonas corsicana</name>
    <dbReference type="NCBI Taxonomy" id="1938618"/>
    <lineage>
        <taxon>Bacteria</taxon>
        <taxon>Pseudomonadati</taxon>
        <taxon>Planctomycetota</taxon>
        <taxon>Planctomycetia</taxon>
        <taxon>Pirellulales</taxon>
        <taxon>Lacipirellulaceae</taxon>
        <taxon>Posidoniimonas</taxon>
    </lineage>
</organism>
<keyword evidence="2" id="KW-1185">Reference proteome</keyword>
<sequence length="85" mass="9527">MAYRIENCDWAFEFQCPLGWERLVKTDKNGVRVCDVCLKEVIRCSNDAEIGEHAAMGHCVAISVGESDDEETGEYFLGLILPVDD</sequence>
<name>A0A5C5VJ45_9BACT</name>
<dbReference type="Proteomes" id="UP000316714">
    <property type="component" value="Unassembled WGS sequence"/>
</dbReference>
<protein>
    <submittedName>
        <fullName evidence="1">Uncharacterized protein</fullName>
    </submittedName>
</protein>
<evidence type="ECO:0000313" key="1">
    <source>
        <dbReference type="EMBL" id="TWT37987.1"/>
    </source>
</evidence>
<accession>A0A5C5VJ45</accession>
<reference evidence="1 2" key="1">
    <citation type="submission" date="2019-02" db="EMBL/GenBank/DDBJ databases">
        <title>Deep-cultivation of Planctomycetes and their phenomic and genomic characterization uncovers novel biology.</title>
        <authorList>
            <person name="Wiegand S."/>
            <person name="Jogler M."/>
            <person name="Boedeker C."/>
            <person name="Pinto D."/>
            <person name="Vollmers J."/>
            <person name="Rivas-Marin E."/>
            <person name="Kohn T."/>
            <person name="Peeters S.H."/>
            <person name="Heuer A."/>
            <person name="Rast P."/>
            <person name="Oberbeckmann S."/>
            <person name="Bunk B."/>
            <person name="Jeske O."/>
            <person name="Meyerdierks A."/>
            <person name="Storesund J.E."/>
            <person name="Kallscheuer N."/>
            <person name="Luecker S."/>
            <person name="Lage O.M."/>
            <person name="Pohl T."/>
            <person name="Merkel B.J."/>
            <person name="Hornburger P."/>
            <person name="Mueller R.-W."/>
            <person name="Bruemmer F."/>
            <person name="Labrenz M."/>
            <person name="Spormann A.M."/>
            <person name="Op Den Camp H."/>
            <person name="Overmann J."/>
            <person name="Amann R."/>
            <person name="Jetten M.S.M."/>
            <person name="Mascher T."/>
            <person name="Medema M.H."/>
            <person name="Devos D.P."/>
            <person name="Kaster A.-K."/>
            <person name="Ovreas L."/>
            <person name="Rohde M."/>
            <person name="Galperin M.Y."/>
            <person name="Jogler C."/>
        </authorList>
    </citation>
    <scope>NUCLEOTIDE SEQUENCE [LARGE SCALE GENOMIC DNA]</scope>
    <source>
        <strain evidence="1 2">KOR34</strain>
    </source>
</reference>
<gene>
    <name evidence="1" type="ORF">KOR34_29530</name>
</gene>